<organism evidence="2">
    <name type="scientific">Anguilla anguilla</name>
    <name type="common">European freshwater eel</name>
    <name type="synonym">Muraena anguilla</name>
    <dbReference type="NCBI Taxonomy" id="7936"/>
    <lineage>
        <taxon>Eukaryota</taxon>
        <taxon>Metazoa</taxon>
        <taxon>Chordata</taxon>
        <taxon>Craniata</taxon>
        <taxon>Vertebrata</taxon>
        <taxon>Euteleostomi</taxon>
        <taxon>Actinopterygii</taxon>
        <taxon>Neopterygii</taxon>
        <taxon>Teleostei</taxon>
        <taxon>Anguilliformes</taxon>
        <taxon>Anguillidae</taxon>
        <taxon>Anguilla</taxon>
    </lineage>
</organism>
<reference evidence="2" key="1">
    <citation type="submission" date="2014-11" db="EMBL/GenBank/DDBJ databases">
        <authorList>
            <person name="Amaro Gonzalez C."/>
        </authorList>
    </citation>
    <scope>NUCLEOTIDE SEQUENCE</scope>
</reference>
<sequence length="45" mass="5074">MWVTLMFSYVELLRFVQSRLLAVAAVNITFRPKSNGSLPSCRLAS</sequence>
<keyword evidence="1" id="KW-0732">Signal</keyword>
<feature type="signal peptide" evidence="1">
    <location>
        <begin position="1"/>
        <end position="18"/>
    </location>
</feature>
<dbReference type="EMBL" id="GBXM01099868">
    <property type="protein sequence ID" value="JAH08709.1"/>
    <property type="molecule type" value="Transcribed_RNA"/>
</dbReference>
<name>A0A0E9PW13_ANGAN</name>
<accession>A0A0E9PW13</accession>
<dbReference type="AlphaFoldDB" id="A0A0E9PW13"/>
<feature type="chain" id="PRO_5002430872" evidence="1">
    <location>
        <begin position="19"/>
        <end position="45"/>
    </location>
</feature>
<reference evidence="2" key="2">
    <citation type="journal article" date="2015" name="Fish Shellfish Immunol.">
        <title>Early steps in the European eel (Anguilla anguilla)-Vibrio vulnificus interaction in the gills: Role of the RtxA13 toxin.</title>
        <authorList>
            <person name="Callol A."/>
            <person name="Pajuelo D."/>
            <person name="Ebbesson L."/>
            <person name="Teles M."/>
            <person name="MacKenzie S."/>
            <person name="Amaro C."/>
        </authorList>
    </citation>
    <scope>NUCLEOTIDE SEQUENCE</scope>
</reference>
<evidence type="ECO:0000256" key="1">
    <source>
        <dbReference type="SAM" id="SignalP"/>
    </source>
</evidence>
<proteinExistence type="predicted"/>
<protein>
    <submittedName>
        <fullName evidence="2">Uncharacterized protein</fullName>
    </submittedName>
</protein>
<evidence type="ECO:0000313" key="2">
    <source>
        <dbReference type="EMBL" id="JAH08709.1"/>
    </source>
</evidence>